<feature type="transmembrane region" description="Helical" evidence="3">
    <location>
        <begin position="122"/>
        <end position="140"/>
    </location>
</feature>
<dbReference type="Proteomes" id="UP001597079">
    <property type="component" value="Unassembled WGS sequence"/>
</dbReference>
<comment type="similarity">
    <text evidence="2">Belongs to the EamA transporter family.</text>
</comment>
<evidence type="ECO:0000256" key="1">
    <source>
        <dbReference type="ARBA" id="ARBA00004127"/>
    </source>
</evidence>
<keyword evidence="6" id="KW-1185">Reference proteome</keyword>
<feature type="transmembrane region" description="Helical" evidence="3">
    <location>
        <begin position="91"/>
        <end position="110"/>
    </location>
</feature>
<feature type="domain" description="EamA" evidence="4">
    <location>
        <begin position="4"/>
        <end position="136"/>
    </location>
</feature>
<evidence type="ECO:0000313" key="6">
    <source>
        <dbReference type="Proteomes" id="UP001597079"/>
    </source>
</evidence>
<dbReference type="EMBL" id="JBHUCX010000009">
    <property type="protein sequence ID" value="MFD1673664.1"/>
    <property type="molecule type" value="Genomic_DNA"/>
</dbReference>
<comment type="subcellular location">
    <subcellularLocation>
        <location evidence="1">Endomembrane system</location>
        <topology evidence="1">Multi-pass membrane protein</topology>
    </subcellularLocation>
</comment>
<evidence type="ECO:0000256" key="3">
    <source>
        <dbReference type="SAM" id="Phobius"/>
    </source>
</evidence>
<accession>A0ABW4JBE4</accession>
<evidence type="ECO:0000256" key="2">
    <source>
        <dbReference type="ARBA" id="ARBA00007362"/>
    </source>
</evidence>
<proteinExistence type="inferred from homology"/>
<dbReference type="InterPro" id="IPR000620">
    <property type="entry name" value="EamA_dom"/>
</dbReference>
<protein>
    <submittedName>
        <fullName evidence="5">DMT family transporter</fullName>
    </submittedName>
</protein>
<dbReference type="InterPro" id="IPR037185">
    <property type="entry name" value="EmrE-like"/>
</dbReference>
<feature type="transmembrane region" description="Helical" evidence="3">
    <location>
        <begin position="266"/>
        <end position="286"/>
    </location>
</feature>
<dbReference type="PANTHER" id="PTHR22911:SF137">
    <property type="entry name" value="SOLUTE CARRIER FAMILY 35 MEMBER G2-RELATED"/>
    <property type="match status" value="1"/>
</dbReference>
<keyword evidence="3" id="KW-0472">Membrane</keyword>
<feature type="transmembrane region" description="Helical" evidence="3">
    <location>
        <begin position="243"/>
        <end position="260"/>
    </location>
</feature>
<sequence length="297" mass="33261">MAIYMLMMLLAGASYGFVSPVLRLSYAHGFTVQAMTDIQYVLAFGVLWILAAFRHKGARISGSQWILILVIGLCNAAVSYCYYRALTVLPASLGIILLFQFAWMTVIIDIVVKRRWPSPMKWVGLVAIVIGTLLAVGLKMSDWRHIPLWAIGLGLMAAVSYAFNLYLSEYNDMAVSPELRSALVVTVAMLLMFIPFPPGQLMHAMARPMLFYWGGWISFLSQALPTIFILVSIPRIGGRMGGILGTIELPTAIFGAWLINHEFVNWMRWSGVILILLGIVVSEMTLKRRKRRMQPMV</sequence>
<evidence type="ECO:0000259" key="4">
    <source>
        <dbReference type="Pfam" id="PF00892"/>
    </source>
</evidence>
<feature type="transmembrane region" description="Helical" evidence="3">
    <location>
        <begin position="146"/>
        <end position="167"/>
    </location>
</feature>
<name>A0ABW4JBE4_9BACL</name>
<dbReference type="SUPFAM" id="SSF103481">
    <property type="entry name" value="Multidrug resistance efflux transporter EmrE"/>
    <property type="match status" value="2"/>
</dbReference>
<organism evidence="5 6">
    <name type="scientific">Alicyclobacillus fodiniaquatilis</name>
    <dbReference type="NCBI Taxonomy" id="1661150"/>
    <lineage>
        <taxon>Bacteria</taxon>
        <taxon>Bacillati</taxon>
        <taxon>Bacillota</taxon>
        <taxon>Bacilli</taxon>
        <taxon>Bacillales</taxon>
        <taxon>Alicyclobacillaceae</taxon>
        <taxon>Alicyclobacillus</taxon>
    </lineage>
</organism>
<dbReference type="PANTHER" id="PTHR22911">
    <property type="entry name" value="ACYL-MALONYL CONDENSING ENZYME-RELATED"/>
    <property type="match status" value="1"/>
</dbReference>
<reference evidence="6" key="1">
    <citation type="journal article" date="2019" name="Int. J. Syst. Evol. Microbiol.">
        <title>The Global Catalogue of Microorganisms (GCM) 10K type strain sequencing project: providing services to taxonomists for standard genome sequencing and annotation.</title>
        <authorList>
            <consortium name="The Broad Institute Genomics Platform"/>
            <consortium name="The Broad Institute Genome Sequencing Center for Infectious Disease"/>
            <person name="Wu L."/>
            <person name="Ma J."/>
        </authorList>
    </citation>
    <scope>NUCLEOTIDE SEQUENCE [LARGE SCALE GENOMIC DNA]</scope>
    <source>
        <strain evidence="6">CGMCC 1.12286</strain>
    </source>
</reference>
<evidence type="ECO:0000313" key="5">
    <source>
        <dbReference type="EMBL" id="MFD1673664.1"/>
    </source>
</evidence>
<dbReference type="Pfam" id="PF00892">
    <property type="entry name" value="EamA"/>
    <property type="match status" value="1"/>
</dbReference>
<dbReference type="RefSeq" id="WP_377941140.1">
    <property type="nucleotide sequence ID" value="NZ_JBHUCX010000009.1"/>
</dbReference>
<feature type="transmembrane region" description="Helical" evidence="3">
    <location>
        <begin position="179"/>
        <end position="198"/>
    </location>
</feature>
<feature type="transmembrane region" description="Helical" evidence="3">
    <location>
        <begin position="65"/>
        <end position="85"/>
    </location>
</feature>
<feature type="transmembrane region" description="Helical" evidence="3">
    <location>
        <begin position="210"/>
        <end position="231"/>
    </location>
</feature>
<keyword evidence="3" id="KW-1133">Transmembrane helix</keyword>
<feature type="transmembrane region" description="Helical" evidence="3">
    <location>
        <begin position="37"/>
        <end position="53"/>
    </location>
</feature>
<gene>
    <name evidence="5" type="ORF">ACFSB2_02930</name>
</gene>
<keyword evidence="3" id="KW-0812">Transmembrane</keyword>
<comment type="caution">
    <text evidence="5">The sequence shown here is derived from an EMBL/GenBank/DDBJ whole genome shotgun (WGS) entry which is preliminary data.</text>
</comment>